<feature type="transmembrane region" description="Helical" evidence="1">
    <location>
        <begin position="29"/>
        <end position="51"/>
    </location>
</feature>
<feature type="transmembrane region" description="Helical" evidence="1">
    <location>
        <begin position="205"/>
        <end position="222"/>
    </location>
</feature>
<keyword evidence="1" id="KW-0812">Transmembrane</keyword>
<feature type="transmembrane region" description="Helical" evidence="1">
    <location>
        <begin position="149"/>
        <end position="171"/>
    </location>
</feature>
<dbReference type="RefSeq" id="WP_066421034.1">
    <property type="nucleotide sequence ID" value="NZ_CP018866.1"/>
</dbReference>
<keyword evidence="3" id="KW-1185">Reference proteome</keyword>
<evidence type="ECO:0000313" key="3">
    <source>
        <dbReference type="Proteomes" id="UP000215224"/>
    </source>
</evidence>
<reference evidence="2 3" key="1">
    <citation type="submission" date="2016-12" db="EMBL/GenBank/DDBJ databases">
        <title>The whole genome sequencing and assembly of Bacillus cohnii DSM 6307T strain.</title>
        <authorList>
            <person name="Lee Y.-J."/>
            <person name="Yi H."/>
            <person name="Bahn Y.-S."/>
            <person name="Kim J.F."/>
            <person name="Lee D.-W."/>
        </authorList>
    </citation>
    <scope>NUCLEOTIDE SEQUENCE [LARGE SCALE GENOMIC DNA]</scope>
    <source>
        <strain evidence="2 3">DSM 6307</strain>
    </source>
</reference>
<dbReference type="AlphaFoldDB" id="A0A223KSW9"/>
<keyword evidence="1" id="KW-0472">Membrane</keyword>
<evidence type="ECO:0008006" key="4">
    <source>
        <dbReference type="Google" id="ProtNLM"/>
    </source>
</evidence>
<protein>
    <recommendedName>
        <fullName evidence="4">DUF1189 domain-containing protein</fullName>
    </recommendedName>
</protein>
<proteinExistence type="predicted"/>
<keyword evidence="1" id="KW-1133">Transmembrane helix</keyword>
<accession>A0A223KSW9</accession>
<evidence type="ECO:0000256" key="1">
    <source>
        <dbReference type="SAM" id="Phobius"/>
    </source>
</evidence>
<dbReference type="Pfam" id="PF06691">
    <property type="entry name" value="DUF1189"/>
    <property type="match status" value="1"/>
</dbReference>
<sequence length="266" mass="30010">MNIFKQFIKSLYSPKEMANFYQQGIGKTILYIFFLVLVTSIPFFISIGIAINQLHSAAETVVKSDLPEFVIENGEFTADVDEPLIMDQDGLVLMLDPNSEFSLSEIEDFGDVIALQRYEVITIIDGTTEIFDLGQTDGFTISKSDLESLLDTVGSFIPLIIFLFAAIMYILFSLGKFIQVTLLGLVGLILKGSLNKPFIKYRHTWILSAYAVTIPTVLFALLESIGIYIPYTTIISFTAAFFILYLIVKELKEDVKEEQEEDITQW</sequence>
<organism evidence="2 3">
    <name type="scientific">Sutcliffiella cohnii</name>
    <dbReference type="NCBI Taxonomy" id="33932"/>
    <lineage>
        <taxon>Bacteria</taxon>
        <taxon>Bacillati</taxon>
        <taxon>Bacillota</taxon>
        <taxon>Bacilli</taxon>
        <taxon>Bacillales</taxon>
        <taxon>Bacillaceae</taxon>
        <taxon>Sutcliffiella</taxon>
    </lineage>
</organism>
<evidence type="ECO:0000313" key="2">
    <source>
        <dbReference type="EMBL" id="AST92585.1"/>
    </source>
</evidence>
<dbReference type="STRING" id="1314751.GCA_001591425_04628"/>
<dbReference type="Proteomes" id="UP000215224">
    <property type="component" value="Chromosome"/>
</dbReference>
<gene>
    <name evidence="2" type="ORF">BC6307_15450</name>
</gene>
<feature type="transmembrane region" description="Helical" evidence="1">
    <location>
        <begin position="228"/>
        <end position="248"/>
    </location>
</feature>
<dbReference type="InterPro" id="IPR009574">
    <property type="entry name" value="DUF1189"/>
</dbReference>
<name>A0A223KSW9_9BACI</name>
<dbReference type="EMBL" id="CP018866">
    <property type="protein sequence ID" value="AST92585.1"/>
    <property type="molecule type" value="Genomic_DNA"/>
</dbReference>
<dbReference type="KEGG" id="bcoh:BC6307_15450"/>